<gene>
    <name evidence="7" type="ORF">DICVIV_11845</name>
</gene>
<evidence type="ECO:0000256" key="2">
    <source>
        <dbReference type="ARBA" id="ARBA00022737"/>
    </source>
</evidence>
<dbReference type="GO" id="GO:0016208">
    <property type="term" value="F:AMP binding"/>
    <property type="evidence" value="ECO:0007669"/>
    <property type="project" value="TreeGrafter"/>
</dbReference>
<dbReference type="PANTHER" id="PTHR13780">
    <property type="entry name" value="AMP-ACTIVATED PROTEIN KINASE, GAMMA REGULATORY SUBUNIT"/>
    <property type="match status" value="1"/>
</dbReference>
<reference evidence="8" key="2">
    <citation type="journal article" date="2016" name="Sci. Rep.">
        <title>Dictyocaulus viviparus genome, variome and transcriptome elucidate lungworm biology and support future intervention.</title>
        <authorList>
            <person name="McNulty S.N."/>
            <person name="Strube C."/>
            <person name="Rosa B.A."/>
            <person name="Martin J.C."/>
            <person name="Tyagi R."/>
            <person name="Choi Y.J."/>
            <person name="Wang Q."/>
            <person name="Hallsworth Pepin K."/>
            <person name="Zhang X."/>
            <person name="Ozersky P."/>
            <person name="Wilson R.K."/>
            <person name="Sternberg P.W."/>
            <person name="Gasser R.B."/>
            <person name="Mitreva M."/>
        </authorList>
    </citation>
    <scope>NUCLEOTIDE SEQUENCE [LARGE SCALE GENOMIC DNA]</scope>
    <source>
        <strain evidence="8">HannoverDv2000</strain>
    </source>
</reference>
<dbReference type="Pfam" id="PF00571">
    <property type="entry name" value="CBS"/>
    <property type="match status" value="2"/>
</dbReference>
<accession>A0A0D8XIQ8</accession>
<evidence type="ECO:0000256" key="5">
    <source>
        <dbReference type="PROSITE-ProRule" id="PRU00703"/>
    </source>
</evidence>
<dbReference type="AlphaFoldDB" id="A0A0D8XIQ8"/>
<evidence type="ECO:0000256" key="3">
    <source>
        <dbReference type="ARBA" id="ARBA00023122"/>
    </source>
</evidence>
<dbReference type="GO" id="GO:0005634">
    <property type="term" value="C:nucleus"/>
    <property type="evidence" value="ECO:0007669"/>
    <property type="project" value="TreeGrafter"/>
</dbReference>
<dbReference type="EMBL" id="KN716700">
    <property type="protein sequence ID" value="KJH42176.1"/>
    <property type="molecule type" value="Genomic_DNA"/>
</dbReference>
<dbReference type="STRING" id="29172.A0A0D8XIQ8"/>
<feature type="domain" description="CBS" evidence="6">
    <location>
        <begin position="128"/>
        <end position="186"/>
    </location>
</feature>
<dbReference type="SMART" id="SM00116">
    <property type="entry name" value="CBS"/>
    <property type="match status" value="2"/>
</dbReference>
<dbReference type="Proteomes" id="UP000053766">
    <property type="component" value="Unassembled WGS sequence"/>
</dbReference>
<dbReference type="SUPFAM" id="SSF54631">
    <property type="entry name" value="CBS-domain pair"/>
    <property type="match status" value="2"/>
</dbReference>
<dbReference type="GO" id="GO:0019901">
    <property type="term" value="F:protein kinase binding"/>
    <property type="evidence" value="ECO:0007669"/>
    <property type="project" value="TreeGrafter"/>
</dbReference>
<keyword evidence="2" id="KW-0677">Repeat</keyword>
<keyword evidence="8" id="KW-1185">Reference proteome</keyword>
<evidence type="ECO:0000256" key="4">
    <source>
        <dbReference type="ARBA" id="ARBA00025878"/>
    </source>
</evidence>
<dbReference type="OrthoDB" id="449052at2759"/>
<evidence type="ECO:0000313" key="8">
    <source>
        <dbReference type="Proteomes" id="UP000053766"/>
    </source>
</evidence>
<comment type="similarity">
    <text evidence="1">Belongs to the 5'-AMP-activated protein kinase gamma subunit family.</text>
</comment>
<protein>
    <submittedName>
        <fullName evidence="7">CBS domain protein</fullName>
    </submittedName>
</protein>
<proteinExistence type="inferred from homology"/>
<dbReference type="GO" id="GO:0031588">
    <property type="term" value="C:nucleotide-activated protein kinase complex"/>
    <property type="evidence" value="ECO:0007669"/>
    <property type="project" value="TreeGrafter"/>
</dbReference>
<name>A0A0D8XIQ8_DICVI</name>
<dbReference type="PANTHER" id="PTHR13780:SF99">
    <property type="entry name" value="CBS DOMAIN-CONTAINING PROTEIN"/>
    <property type="match status" value="1"/>
</dbReference>
<sequence>MYKTLSNVVIDDPNLIYAHFLQLSQCYETMATNNKIVVFTDDLSVRKAFYGLVYNSTRTGLIADASTMQVNGVMSITDFTMVLMMLWKSRQNNDEIKKTPLSYSELDDIDIANIKISQWKELLKMRGMQRGFISIDSNESIFHAVELLTKHRIHRLPVLDRRTGDCTFILTHRRILHYLWKHCSYLPRPDYMNERVIDLNVGTYTGIYYATQEMTLLQVLDMIIDNGISGVPIVEKSTMKVVDVYTRFDAVAAAFSATIDMSISVSEVIRQREEIYV</sequence>
<dbReference type="Gene3D" id="3.10.580.10">
    <property type="entry name" value="CBS-domain"/>
    <property type="match status" value="2"/>
</dbReference>
<reference evidence="7 8" key="1">
    <citation type="submission" date="2013-11" db="EMBL/GenBank/DDBJ databases">
        <title>Draft genome of the bovine lungworm Dictyocaulus viviparus.</title>
        <authorList>
            <person name="Mitreva M."/>
        </authorList>
    </citation>
    <scope>NUCLEOTIDE SEQUENCE [LARGE SCALE GENOMIC DNA]</scope>
    <source>
        <strain evidence="7 8">HannoverDv2000</strain>
    </source>
</reference>
<evidence type="ECO:0000313" key="7">
    <source>
        <dbReference type="EMBL" id="KJH42176.1"/>
    </source>
</evidence>
<keyword evidence="3 5" id="KW-0129">CBS domain</keyword>
<organism evidence="7 8">
    <name type="scientific">Dictyocaulus viviparus</name>
    <name type="common">Bovine lungworm</name>
    <dbReference type="NCBI Taxonomy" id="29172"/>
    <lineage>
        <taxon>Eukaryota</taxon>
        <taxon>Metazoa</taxon>
        <taxon>Ecdysozoa</taxon>
        <taxon>Nematoda</taxon>
        <taxon>Chromadorea</taxon>
        <taxon>Rhabditida</taxon>
        <taxon>Rhabditina</taxon>
        <taxon>Rhabditomorpha</taxon>
        <taxon>Strongyloidea</taxon>
        <taxon>Metastrongylidae</taxon>
        <taxon>Dictyocaulus</taxon>
    </lineage>
</organism>
<evidence type="ECO:0000259" key="6">
    <source>
        <dbReference type="PROSITE" id="PS51371"/>
    </source>
</evidence>
<dbReference type="InterPro" id="IPR046342">
    <property type="entry name" value="CBS_dom_sf"/>
</dbReference>
<evidence type="ECO:0000256" key="1">
    <source>
        <dbReference type="ARBA" id="ARBA00006750"/>
    </source>
</evidence>
<dbReference type="InterPro" id="IPR050511">
    <property type="entry name" value="AMPK_gamma/SDS23_families"/>
</dbReference>
<dbReference type="PROSITE" id="PS51371">
    <property type="entry name" value="CBS"/>
    <property type="match status" value="1"/>
</dbReference>
<dbReference type="GO" id="GO:0005737">
    <property type="term" value="C:cytoplasm"/>
    <property type="evidence" value="ECO:0007669"/>
    <property type="project" value="TreeGrafter"/>
</dbReference>
<dbReference type="GO" id="GO:0019887">
    <property type="term" value="F:protein kinase regulator activity"/>
    <property type="evidence" value="ECO:0007669"/>
    <property type="project" value="TreeGrafter"/>
</dbReference>
<dbReference type="InterPro" id="IPR000644">
    <property type="entry name" value="CBS_dom"/>
</dbReference>
<comment type="subunit">
    <text evidence="4">AMPK is a heterotrimer of an alpha catalytic subunit (PRKAA1 or PRKAA2), a beta (PRKAB1 or PRKAB2) and a gamma non-catalytic subunits (PRKAG1, PRKAG2 or PRKAG3). Interacts with FNIP1 and FNIP2.</text>
</comment>